<protein>
    <submittedName>
        <fullName evidence="12">Uncharacterized protein</fullName>
    </submittedName>
</protein>
<dbReference type="InterPro" id="IPR035500">
    <property type="entry name" value="NHR-like_dom_sf"/>
</dbReference>
<evidence type="ECO:0000256" key="8">
    <source>
        <dbReference type="ARBA" id="ARBA00023242"/>
    </source>
</evidence>
<dbReference type="InterPro" id="IPR050234">
    <property type="entry name" value="Nuclear_hormone_rcpt_NR1"/>
</dbReference>
<comment type="caution">
    <text evidence="12">The sequence shown here is derived from an EMBL/GenBank/DDBJ whole genome shotgun (WGS) entry which is preliminary data.</text>
</comment>
<dbReference type="Pfam" id="PF00105">
    <property type="entry name" value="zf-C4"/>
    <property type="match status" value="1"/>
</dbReference>
<dbReference type="Gene3D" id="3.30.50.10">
    <property type="entry name" value="Erythroid Transcription Factor GATA-1, subunit A"/>
    <property type="match status" value="1"/>
</dbReference>
<proteinExistence type="predicted"/>
<dbReference type="EMBL" id="CAJNOU010000378">
    <property type="protein sequence ID" value="CAF0977686.1"/>
    <property type="molecule type" value="Genomic_DNA"/>
</dbReference>
<dbReference type="GO" id="GO:0045944">
    <property type="term" value="P:positive regulation of transcription by RNA polymerase II"/>
    <property type="evidence" value="ECO:0007669"/>
    <property type="project" value="TreeGrafter"/>
</dbReference>
<keyword evidence="4" id="KW-0805">Transcription regulation</keyword>
<dbReference type="PROSITE" id="PS51843">
    <property type="entry name" value="NR_LBD"/>
    <property type="match status" value="1"/>
</dbReference>
<dbReference type="InterPro" id="IPR013088">
    <property type="entry name" value="Znf_NHR/GATA"/>
</dbReference>
<keyword evidence="6" id="KW-0804">Transcription</keyword>
<sequence length="445" mass="50576">MTTTTELSLTTSSKRRRIMIITGDEDVLKQIRLGGMTPEVEPIVVEFNDATQNTSHLTAETQASVNRKKSNSRTLTCVVCGGTAHGYNFDAITCASCKAFFRRNAYKDPEELKCEGNHDCQINFALPRRCSACRLIKCLNSGMRRDRLLTDQQRADRRQKIEENRRVTLNSPRNQSVPSSPMITNHSPINSTASMPVTRTLLTVEEQQHIENIQRFYQKRIDIAADNGLPWNPSMAGTSLLQCINCSSVTALRLLSFFKQIPDFVQLNIDDKMTLIKYNLIPIFILNASLCYKLDAEQFIEADSDAPCDAKDIQKYHGIDLSLKLKKIVSALCKIGQFDERIIQLSLVILLYTKGFSTMKSENEPILNDGMTVFRVQSYYTELLWKYLEMNHGSNKALRIFNTLVSHFVAIQNLNRALYNNLQDTLSPLDIEHMLPIMKTLLLFS</sequence>
<evidence type="ECO:0000313" key="12">
    <source>
        <dbReference type="EMBL" id="CAF0977686.1"/>
    </source>
</evidence>
<dbReference type="GO" id="GO:0008270">
    <property type="term" value="F:zinc ion binding"/>
    <property type="evidence" value="ECO:0007669"/>
    <property type="project" value="UniProtKB-KW"/>
</dbReference>
<dbReference type="GO" id="GO:0000978">
    <property type="term" value="F:RNA polymerase II cis-regulatory region sequence-specific DNA binding"/>
    <property type="evidence" value="ECO:0007669"/>
    <property type="project" value="TreeGrafter"/>
</dbReference>
<keyword evidence="5" id="KW-0238">DNA-binding</keyword>
<dbReference type="GO" id="GO:0004879">
    <property type="term" value="F:nuclear receptor activity"/>
    <property type="evidence" value="ECO:0007669"/>
    <property type="project" value="TreeGrafter"/>
</dbReference>
<dbReference type="Gene3D" id="1.10.565.10">
    <property type="entry name" value="Retinoid X Receptor"/>
    <property type="match status" value="1"/>
</dbReference>
<evidence type="ECO:0000256" key="3">
    <source>
        <dbReference type="ARBA" id="ARBA00022833"/>
    </source>
</evidence>
<keyword evidence="8" id="KW-0539">Nucleus</keyword>
<accession>A0A814F3S7</accession>
<keyword evidence="3" id="KW-0862">Zinc</keyword>
<dbReference type="SUPFAM" id="SSF57716">
    <property type="entry name" value="Glucocorticoid receptor-like (DNA-binding domain)"/>
    <property type="match status" value="1"/>
</dbReference>
<dbReference type="PANTHER" id="PTHR24082:SF283">
    <property type="entry name" value="NUCLEAR HORMONE RECEPTOR HR96"/>
    <property type="match status" value="1"/>
</dbReference>
<evidence type="ECO:0000259" key="10">
    <source>
        <dbReference type="PROSITE" id="PS51030"/>
    </source>
</evidence>
<dbReference type="PROSITE" id="PS51030">
    <property type="entry name" value="NUCLEAR_REC_DBD_2"/>
    <property type="match status" value="1"/>
</dbReference>
<dbReference type="PANTHER" id="PTHR24082">
    <property type="entry name" value="NUCLEAR HORMONE RECEPTOR"/>
    <property type="match status" value="1"/>
</dbReference>
<gene>
    <name evidence="12" type="ORF">SEV965_LOCUS9588</name>
</gene>
<evidence type="ECO:0000256" key="6">
    <source>
        <dbReference type="ARBA" id="ARBA00023163"/>
    </source>
</evidence>
<dbReference type="SUPFAM" id="SSF48508">
    <property type="entry name" value="Nuclear receptor ligand-binding domain"/>
    <property type="match status" value="1"/>
</dbReference>
<dbReference type="AlphaFoldDB" id="A0A814F3S7"/>
<evidence type="ECO:0000256" key="5">
    <source>
        <dbReference type="ARBA" id="ARBA00023125"/>
    </source>
</evidence>
<evidence type="ECO:0000256" key="1">
    <source>
        <dbReference type="ARBA" id="ARBA00022723"/>
    </source>
</evidence>
<evidence type="ECO:0000313" key="13">
    <source>
        <dbReference type="Proteomes" id="UP000663889"/>
    </source>
</evidence>
<reference evidence="12" key="1">
    <citation type="submission" date="2021-02" db="EMBL/GenBank/DDBJ databases">
        <authorList>
            <person name="Nowell W R."/>
        </authorList>
    </citation>
    <scope>NUCLEOTIDE SEQUENCE</scope>
</reference>
<feature type="domain" description="NR LBD" evidence="11">
    <location>
        <begin position="205"/>
        <end position="445"/>
    </location>
</feature>
<dbReference type="SMART" id="SM00399">
    <property type="entry name" value="ZnF_C4"/>
    <property type="match status" value="1"/>
</dbReference>
<evidence type="ECO:0000256" key="4">
    <source>
        <dbReference type="ARBA" id="ARBA00023015"/>
    </source>
</evidence>
<name>A0A814F3S7_9BILA</name>
<dbReference type="InterPro" id="IPR001628">
    <property type="entry name" value="Znf_hrmn_rcpt"/>
</dbReference>
<dbReference type="Proteomes" id="UP000663889">
    <property type="component" value="Unassembled WGS sequence"/>
</dbReference>
<dbReference type="GO" id="GO:0000122">
    <property type="term" value="P:negative regulation of transcription by RNA polymerase II"/>
    <property type="evidence" value="ECO:0007669"/>
    <property type="project" value="TreeGrafter"/>
</dbReference>
<dbReference type="GO" id="GO:0030154">
    <property type="term" value="P:cell differentiation"/>
    <property type="evidence" value="ECO:0007669"/>
    <property type="project" value="TreeGrafter"/>
</dbReference>
<keyword evidence="2" id="KW-0863">Zinc-finger</keyword>
<dbReference type="PRINTS" id="PR00047">
    <property type="entry name" value="STROIDFINGER"/>
</dbReference>
<feature type="domain" description="Nuclear receptor" evidence="10">
    <location>
        <begin position="74"/>
        <end position="150"/>
    </location>
</feature>
<feature type="region of interest" description="Disordered" evidence="9">
    <location>
        <begin position="169"/>
        <end position="190"/>
    </location>
</feature>
<organism evidence="12 13">
    <name type="scientific">Rotaria sordida</name>
    <dbReference type="NCBI Taxonomy" id="392033"/>
    <lineage>
        <taxon>Eukaryota</taxon>
        <taxon>Metazoa</taxon>
        <taxon>Spiralia</taxon>
        <taxon>Gnathifera</taxon>
        <taxon>Rotifera</taxon>
        <taxon>Eurotatoria</taxon>
        <taxon>Bdelloidea</taxon>
        <taxon>Philodinida</taxon>
        <taxon>Philodinidae</taxon>
        <taxon>Rotaria</taxon>
    </lineage>
</organism>
<evidence type="ECO:0000256" key="2">
    <source>
        <dbReference type="ARBA" id="ARBA00022771"/>
    </source>
</evidence>
<evidence type="ECO:0000256" key="9">
    <source>
        <dbReference type="SAM" id="MobiDB-lite"/>
    </source>
</evidence>
<evidence type="ECO:0000259" key="11">
    <source>
        <dbReference type="PROSITE" id="PS51843"/>
    </source>
</evidence>
<keyword evidence="7" id="KW-0675">Receptor</keyword>
<evidence type="ECO:0000256" key="7">
    <source>
        <dbReference type="ARBA" id="ARBA00023170"/>
    </source>
</evidence>
<keyword evidence="1" id="KW-0479">Metal-binding</keyword>
<dbReference type="InterPro" id="IPR000536">
    <property type="entry name" value="Nucl_hrmn_rcpt_lig-bd"/>
</dbReference>